<name>A0A2R6P2H2_9APHY</name>
<evidence type="ECO:0000313" key="1">
    <source>
        <dbReference type="EMBL" id="PSR84478.1"/>
    </source>
</evidence>
<proteinExistence type="predicted"/>
<protein>
    <submittedName>
        <fullName evidence="1">Uncharacterized protein</fullName>
    </submittedName>
</protein>
<dbReference type="EMBL" id="MLYV02000533">
    <property type="protein sequence ID" value="PSR84478.1"/>
    <property type="molecule type" value="Genomic_DNA"/>
</dbReference>
<organism evidence="1 2">
    <name type="scientific">Hermanssonia centrifuga</name>
    <dbReference type="NCBI Taxonomy" id="98765"/>
    <lineage>
        <taxon>Eukaryota</taxon>
        <taxon>Fungi</taxon>
        <taxon>Dikarya</taxon>
        <taxon>Basidiomycota</taxon>
        <taxon>Agaricomycotina</taxon>
        <taxon>Agaricomycetes</taxon>
        <taxon>Polyporales</taxon>
        <taxon>Meruliaceae</taxon>
        <taxon>Hermanssonia</taxon>
    </lineage>
</organism>
<accession>A0A2R6P2H2</accession>
<keyword evidence="2" id="KW-1185">Reference proteome</keyword>
<reference evidence="1 2" key="1">
    <citation type="submission" date="2018-02" db="EMBL/GenBank/DDBJ databases">
        <title>Genome sequence of the basidiomycete white-rot fungus Phlebia centrifuga.</title>
        <authorList>
            <person name="Granchi Z."/>
            <person name="Peng M."/>
            <person name="de Vries R.P."/>
            <person name="Hilden K."/>
            <person name="Makela M.R."/>
            <person name="Grigoriev I."/>
            <person name="Riley R."/>
        </authorList>
    </citation>
    <scope>NUCLEOTIDE SEQUENCE [LARGE SCALE GENOMIC DNA]</scope>
    <source>
        <strain evidence="1 2">FBCC195</strain>
    </source>
</reference>
<sequence length="193" mass="21376">MAALPAAISQLTGFGAGLGAGCMATIGAQSMCTRLSPTTQAQHIRKILDETRVFIEQLEEQAPSGMVGDLTNSDDSKTIPGLKKRYSICEAEYKFFLEEISTIGWADIRNLWRMLVDLRLLVEKCYDLRTDVVNRPALISSTLKLGSGLAPTRYAKVDRELKMKLDRRKIRVLPVVSRRSGKRRLGSGCSAKE</sequence>
<dbReference type="AlphaFoldDB" id="A0A2R6P2H2"/>
<comment type="caution">
    <text evidence="1">The sequence shown here is derived from an EMBL/GenBank/DDBJ whole genome shotgun (WGS) entry which is preliminary data.</text>
</comment>
<gene>
    <name evidence="1" type="ORF">PHLCEN_2v5436</name>
</gene>
<evidence type="ECO:0000313" key="2">
    <source>
        <dbReference type="Proteomes" id="UP000186601"/>
    </source>
</evidence>
<dbReference type="Proteomes" id="UP000186601">
    <property type="component" value="Unassembled WGS sequence"/>
</dbReference>